<feature type="region of interest" description="Disordered" evidence="1">
    <location>
        <begin position="24"/>
        <end position="77"/>
    </location>
</feature>
<evidence type="ECO:0000313" key="3">
    <source>
        <dbReference type="Proteomes" id="UP001187192"/>
    </source>
</evidence>
<feature type="compositionally biased region" description="Basic and acidic residues" evidence="1">
    <location>
        <begin position="57"/>
        <end position="69"/>
    </location>
</feature>
<name>A0AA88JH06_FICCA</name>
<accession>A0AA88JH06</accession>
<protein>
    <submittedName>
        <fullName evidence="2">Uncharacterized protein</fullName>
    </submittedName>
</protein>
<organism evidence="2 3">
    <name type="scientific">Ficus carica</name>
    <name type="common">Common fig</name>
    <dbReference type="NCBI Taxonomy" id="3494"/>
    <lineage>
        <taxon>Eukaryota</taxon>
        <taxon>Viridiplantae</taxon>
        <taxon>Streptophyta</taxon>
        <taxon>Embryophyta</taxon>
        <taxon>Tracheophyta</taxon>
        <taxon>Spermatophyta</taxon>
        <taxon>Magnoliopsida</taxon>
        <taxon>eudicotyledons</taxon>
        <taxon>Gunneridae</taxon>
        <taxon>Pentapetalae</taxon>
        <taxon>rosids</taxon>
        <taxon>fabids</taxon>
        <taxon>Rosales</taxon>
        <taxon>Moraceae</taxon>
        <taxon>Ficeae</taxon>
        <taxon>Ficus</taxon>
    </lineage>
</organism>
<evidence type="ECO:0000256" key="1">
    <source>
        <dbReference type="SAM" id="MobiDB-lite"/>
    </source>
</evidence>
<dbReference type="EMBL" id="BTGU01013355">
    <property type="protein sequence ID" value="GMN73970.1"/>
    <property type="molecule type" value="Genomic_DNA"/>
</dbReference>
<keyword evidence="3" id="KW-1185">Reference proteome</keyword>
<evidence type="ECO:0000313" key="2">
    <source>
        <dbReference type="EMBL" id="GMN73970.1"/>
    </source>
</evidence>
<comment type="caution">
    <text evidence="2">The sequence shown here is derived from an EMBL/GenBank/DDBJ whole genome shotgun (WGS) entry which is preliminary data.</text>
</comment>
<proteinExistence type="predicted"/>
<dbReference type="Proteomes" id="UP001187192">
    <property type="component" value="Unassembled WGS sequence"/>
</dbReference>
<feature type="non-terminal residue" evidence="2">
    <location>
        <position position="77"/>
    </location>
</feature>
<dbReference type="AlphaFoldDB" id="A0AA88JH06"/>
<gene>
    <name evidence="2" type="ORF">TIFTF001_053770</name>
</gene>
<feature type="compositionally biased region" description="Basic and acidic residues" evidence="1">
    <location>
        <begin position="32"/>
        <end position="41"/>
    </location>
</feature>
<reference evidence="2" key="1">
    <citation type="submission" date="2023-07" db="EMBL/GenBank/DDBJ databases">
        <title>draft genome sequence of fig (Ficus carica).</title>
        <authorList>
            <person name="Takahashi T."/>
            <person name="Nishimura K."/>
        </authorList>
    </citation>
    <scope>NUCLEOTIDE SEQUENCE</scope>
</reference>
<sequence length="77" mass="8628">MDFLTRNRNNPIARAPLYQLSYIPPDASKVSGRRDQAEQMPRRRKTSFSSSASLSPRKGESSVRDKRLGEAVPPAIL</sequence>